<proteinExistence type="predicted"/>
<keyword evidence="2" id="KW-1185">Reference proteome</keyword>
<evidence type="ECO:0000313" key="1">
    <source>
        <dbReference type="EMBL" id="ADO69624.1"/>
    </source>
</evidence>
<sequence>MRTPWWSVPIDGPRCVAAVAAKSCRTVNLPPRACQRLLVFTF</sequence>
<name>E3FTL0_STIAD</name>
<organism evidence="1 2">
    <name type="scientific">Stigmatella aurantiaca (strain DW4/3-1)</name>
    <dbReference type="NCBI Taxonomy" id="378806"/>
    <lineage>
        <taxon>Bacteria</taxon>
        <taxon>Pseudomonadati</taxon>
        <taxon>Myxococcota</taxon>
        <taxon>Myxococcia</taxon>
        <taxon>Myxococcales</taxon>
        <taxon>Cystobacterineae</taxon>
        <taxon>Archangiaceae</taxon>
        <taxon>Stigmatella</taxon>
    </lineage>
</organism>
<dbReference type="Proteomes" id="UP000001351">
    <property type="component" value="Chromosome"/>
</dbReference>
<dbReference type="STRING" id="378806.STAUR_1820"/>
<reference evidence="1 2" key="1">
    <citation type="journal article" date="2011" name="Mol. Biol. Evol.">
        <title>Comparative genomic analysis of fruiting body formation in Myxococcales.</title>
        <authorList>
            <person name="Huntley S."/>
            <person name="Hamann N."/>
            <person name="Wegener-Feldbrugge S."/>
            <person name="Treuner-Lange A."/>
            <person name="Kube M."/>
            <person name="Reinhardt R."/>
            <person name="Klages S."/>
            <person name="Muller R."/>
            <person name="Ronning C.M."/>
            <person name="Nierman W.C."/>
            <person name="Sogaard-Andersen L."/>
        </authorList>
    </citation>
    <scope>NUCLEOTIDE SEQUENCE [LARGE SCALE GENOMIC DNA]</scope>
    <source>
        <strain evidence="1 2">DW4/3-1</strain>
    </source>
</reference>
<accession>E3FTL0</accession>
<dbReference type="HOGENOM" id="CLU_3258180_0_0_7"/>
<dbReference type="KEGG" id="sur:STAUR_1820"/>
<gene>
    <name evidence="1" type="ordered locus">STAUR_1820</name>
</gene>
<dbReference type="EMBL" id="CP002271">
    <property type="protein sequence ID" value="ADO69624.1"/>
    <property type="molecule type" value="Genomic_DNA"/>
</dbReference>
<protein>
    <submittedName>
        <fullName evidence="1">Uncharacterized protein</fullName>
    </submittedName>
</protein>
<evidence type="ECO:0000313" key="2">
    <source>
        <dbReference type="Proteomes" id="UP000001351"/>
    </source>
</evidence>
<dbReference type="AlphaFoldDB" id="E3FTL0"/>